<accession>A0A9D9E708</accession>
<sequence>MTSNEEIKKSVDELYEMLGIGDDVDHVQTDLNLGTIFPFLKGRQSSSDRSEISKSVVAEGFEMDYTQVHFKDNGFRMY</sequence>
<proteinExistence type="predicted"/>
<dbReference type="AlphaFoldDB" id="A0A9D9E708"/>
<reference evidence="1" key="2">
    <citation type="journal article" date="2021" name="PeerJ">
        <title>Extensive microbial diversity within the chicken gut microbiome revealed by metagenomics and culture.</title>
        <authorList>
            <person name="Gilroy R."/>
            <person name="Ravi A."/>
            <person name="Getino M."/>
            <person name="Pursley I."/>
            <person name="Horton D.L."/>
            <person name="Alikhan N.F."/>
            <person name="Baker D."/>
            <person name="Gharbi K."/>
            <person name="Hall N."/>
            <person name="Watson M."/>
            <person name="Adriaenssens E.M."/>
            <person name="Foster-Nyarko E."/>
            <person name="Jarju S."/>
            <person name="Secka A."/>
            <person name="Antonio M."/>
            <person name="Oren A."/>
            <person name="Chaudhuri R.R."/>
            <person name="La Ragione R."/>
            <person name="Hildebrand F."/>
            <person name="Pallen M.J."/>
        </authorList>
    </citation>
    <scope>NUCLEOTIDE SEQUENCE</scope>
    <source>
        <strain evidence="1">11167</strain>
    </source>
</reference>
<protein>
    <submittedName>
        <fullName evidence="1">Uncharacterized protein</fullName>
    </submittedName>
</protein>
<gene>
    <name evidence="1" type="ORF">IAC42_02345</name>
</gene>
<evidence type="ECO:0000313" key="1">
    <source>
        <dbReference type="EMBL" id="MBO8442587.1"/>
    </source>
</evidence>
<name>A0A9D9E708_9SPIR</name>
<reference evidence="1" key="1">
    <citation type="submission" date="2020-10" db="EMBL/GenBank/DDBJ databases">
        <authorList>
            <person name="Gilroy R."/>
        </authorList>
    </citation>
    <scope>NUCLEOTIDE SEQUENCE</scope>
    <source>
        <strain evidence="1">11167</strain>
    </source>
</reference>
<evidence type="ECO:0000313" key="2">
    <source>
        <dbReference type="Proteomes" id="UP000823633"/>
    </source>
</evidence>
<dbReference type="EMBL" id="JADIMU010000016">
    <property type="protein sequence ID" value="MBO8442587.1"/>
    <property type="molecule type" value="Genomic_DNA"/>
</dbReference>
<comment type="caution">
    <text evidence="1">The sequence shown here is derived from an EMBL/GenBank/DDBJ whole genome shotgun (WGS) entry which is preliminary data.</text>
</comment>
<dbReference type="Proteomes" id="UP000823633">
    <property type="component" value="Unassembled WGS sequence"/>
</dbReference>
<organism evidence="1 2">
    <name type="scientific">Candidatus Aphodenecus pullistercoris</name>
    <dbReference type="NCBI Taxonomy" id="2840669"/>
    <lineage>
        <taxon>Bacteria</taxon>
        <taxon>Pseudomonadati</taxon>
        <taxon>Spirochaetota</taxon>
        <taxon>Spirochaetia</taxon>
        <taxon>Spirochaetales</taxon>
        <taxon>Candidatus Aphodenecus</taxon>
    </lineage>
</organism>